<keyword evidence="3" id="KW-1185">Reference proteome</keyword>
<feature type="region of interest" description="Disordered" evidence="1">
    <location>
        <begin position="107"/>
        <end position="126"/>
    </location>
</feature>
<dbReference type="PANTHER" id="PTHR30441">
    <property type="entry name" value="DUF748 DOMAIN-CONTAINING PROTEIN"/>
    <property type="match status" value="1"/>
</dbReference>
<dbReference type="Proteomes" id="UP000525298">
    <property type="component" value="Unassembled WGS sequence"/>
</dbReference>
<evidence type="ECO:0000313" key="2">
    <source>
        <dbReference type="EMBL" id="MBA2880631.1"/>
    </source>
</evidence>
<comment type="caution">
    <text evidence="2">The sequence shown here is derived from an EMBL/GenBank/DDBJ whole genome shotgun (WGS) entry which is preliminary data.</text>
</comment>
<proteinExistence type="predicted"/>
<feature type="region of interest" description="Disordered" evidence="1">
    <location>
        <begin position="739"/>
        <end position="784"/>
    </location>
</feature>
<gene>
    <name evidence="2" type="ORF">HNR65_000949</name>
</gene>
<feature type="compositionally biased region" description="Polar residues" evidence="1">
    <location>
        <begin position="320"/>
        <end position="330"/>
    </location>
</feature>
<feature type="region of interest" description="Disordered" evidence="1">
    <location>
        <begin position="320"/>
        <end position="347"/>
    </location>
</feature>
<evidence type="ECO:0000256" key="1">
    <source>
        <dbReference type="SAM" id="MobiDB-lite"/>
    </source>
</evidence>
<sequence length="1156" mass="123961">MAVYAIAGFVILPIVAQKKLPAVVSDALNAKVTIADIDFNPFTFRAAVNGLAVVQNNGEALLEADQAAVNVQLASAVKMGAVIKSVEIKAPRVHLVRRADGSFNFSDLAGGDGADEKEQAADPEDGGSPVYFSVASLRLTDGQVVFADQSAGFDTTVESVSVSVDNLSSEANAMADLEIRLQSREKETIAASGRLGLFPLSAEARIDAENLSVAHYAPFYQDFIGLEIADGRLDVSGDIIYPQPSPVSENPLLEKGQLRIRSLLIRDPDTGNAALNIDKFSLSGIRVNPEKRSVDVKNISTRGGKILCERAQNGTLNFSKLTAGSGSANGSDTDPPPEKTKPVPSPDPWNVHLGMISVSGYSAAYTDAVPKEPVSLGLDGITIRLYDMTLQQDHLTEWSFASLARPGIVSAQGAFQVNPVSADFDFRISEVDLAGAAPYAKDFGADIQKGIVHAAGSVEAGITPDGFLAKYTGEARIDDFTATDPKTGNNFLKFARLGFEDIQAEMADQLLVSLDRILIQEPQFAAGLGPDGRLLPSLLAGKNSENSASDRQKKPNSDTAEQKSEAGENEGGRTKAPGYEVTVNRVDLKNGGVVFTDQTVSPEIAGRLNPINAHVSGFRLDPEGAVFDFQLTDLALAGAGPLAAPYGADIQGGRVNLSGSVEAQTGDNSQTRFQGKARIEDFAAADPESGRPFFTFDRLGFENIRAESADVTTVALERVLLQKPVLTFGFEQDGRIFPPALAGGDSGDSGDTDEAADAARADGKNASGKDAPAGAGDGQLSGKPSFQADIRKIEMQAGELAFFDKTVSPPFATRLSPMDASISDVELDPENVTDFTVNGQLDGRSPFSVSGKIRPLSPKAMTLTDVSFENIEMPMFTPYFGKYLGYEIQKGKLHLDLGYQVDSLKLDGKNQVRLDQFYLGNKVQSDDAISLPLKLALALLRDRAGRIDLNVPVEGDMGNPQFRLGGVIFDAFVNLLKRLVTSPFSALASLVPGAEELSFVDFAPGSAELTDKGQEKLVNLATALYDRPSLRLLVRPGADRQKDREAFQQQKLKELVIAEKGTDAELLSEEEYEKILKKLCKSADIEIKDMSVPDMEAAFKQTIEIPDTRLRQLAVQRGSRVQSALLADDRIEAGRVFMESPKIADQPRVEFELEAE</sequence>
<dbReference type="EMBL" id="JACDUS010000002">
    <property type="protein sequence ID" value="MBA2880631.1"/>
    <property type="molecule type" value="Genomic_DNA"/>
</dbReference>
<reference evidence="2 3" key="1">
    <citation type="submission" date="2020-07" db="EMBL/GenBank/DDBJ databases">
        <title>Genomic Encyclopedia of Type Strains, Phase IV (KMG-IV): sequencing the most valuable type-strain genomes for metagenomic binning, comparative biology and taxonomic classification.</title>
        <authorList>
            <person name="Goeker M."/>
        </authorList>
    </citation>
    <scope>NUCLEOTIDE SEQUENCE [LARGE SCALE GENOMIC DNA]</scope>
    <source>
        <strain evidence="2 3">DSM 17721</strain>
    </source>
</reference>
<dbReference type="InterPro" id="IPR008023">
    <property type="entry name" value="DUF748"/>
</dbReference>
<organism evidence="2 3">
    <name type="scientific">Desulfosalsimonas propionicica</name>
    <dbReference type="NCBI Taxonomy" id="332175"/>
    <lineage>
        <taxon>Bacteria</taxon>
        <taxon>Pseudomonadati</taxon>
        <taxon>Thermodesulfobacteriota</taxon>
        <taxon>Desulfobacteria</taxon>
        <taxon>Desulfobacterales</taxon>
        <taxon>Desulfosalsimonadaceae</taxon>
        <taxon>Desulfosalsimonas</taxon>
    </lineage>
</organism>
<dbReference type="GO" id="GO:0090313">
    <property type="term" value="P:regulation of protein targeting to membrane"/>
    <property type="evidence" value="ECO:0007669"/>
    <property type="project" value="TreeGrafter"/>
</dbReference>
<evidence type="ECO:0008006" key="4">
    <source>
        <dbReference type="Google" id="ProtNLM"/>
    </source>
</evidence>
<dbReference type="GO" id="GO:0005886">
    <property type="term" value="C:plasma membrane"/>
    <property type="evidence" value="ECO:0007669"/>
    <property type="project" value="TreeGrafter"/>
</dbReference>
<dbReference type="InterPro" id="IPR052894">
    <property type="entry name" value="AsmA-related"/>
</dbReference>
<feature type="region of interest" description="Disordered" evidence="1">
    <location>
        <begin position="537"/>
        <end position="579"/>
    </location>
</feature>
<accession>A0A7W0C7J6</accession>
<protein>
    <recommendedName>
        <fullName evidence="4">DUF748 domain-containing protein</fullName>
    </recommendedName>
</protein>
<dbReference type="PANTHER" id="PTHR30441:SF8">
    <property type="entry name" value="DUF748 DOMAIN-CONTAINING PROTEIN"/>
    <property type="match status" value="1"/>
</dbReference>
<feature type="compositionally biased region" description="Basic and acidic residues" evidence="1">
    <location>
        <begin position="548"/>
        <end position="573"/>
    </location>
</feature>
<dbReference type="AlphaFoldDB" id="A0A7W0C7J6"/>
<dbReference type="Pfam" id="PF05359">
    <property type="entry name" value="DUF748"/>
    <property type="match status" value="2"/>
</dbReference>
<evidence type="ECO:0000313" key="3">
    <source>
        <dbReference type="Proteomes" id="UP000525298"/>
    </source>
</evidence>
<name>A0A7W0C7J6_9BACT</name>